<proteinExistence type="predicted"/>
<evidence type="ECO:0000313" key="8">
    <source>
        <dbReference type="Proteomes" id="UP000187406"/>
    </source>
</evidence>
<dbReference type="Proteomes" id="UP000187406">
    <property type="component" value="Unassembled WGS sequence"/>
</dbReference>
<organism evidence="7 8">
    <name type="scientific">Cephalotus follicularis</name>
    <name type="common">Albany pitcher plant</name>
    <dbReference type="NCBI Taxonomy" id="3775"/>
    <lineage>
        <taxon>Eukaryota</taxon>
        <taxon>Viridiplantae</taxon>
        <taxon>Streptophyta</taxon>
        <taxon>Embryophyta</taxon>
        <taxon>Tracheophyta</taxon>
        <taxon>Spermatophyta</taxon>
        <taxon>Magnoliopsida</taxon>
        <taxon>eudicotyledons</taxon>
        <taxon>Gunneridae</taxon>
        <taxon>Pentapetalae</taxon>
        <taxon>rosids</taxon>
        <taxon>fabids</taxon>
        <taxon>Oxalidales</taxon>
        <taxon>Cephalotaceae</taxon>
        <taxon>Cephalotus</taxon>
    </lineage>
</organism>
<evidence type="ECO:0000256" key="1">
    <source>
        <dbReference type="ARBA" id="ARBA00022723"/>
    </source>
</evidence>
<reference evidence="8" key="1">
    <citation type="submission" date="2016-04" db="EMBL/GenBank/DDBJ databases">
        <title>Cephalotus genome sequencing.</title>
        <authorList>
            <person name="Fukushima K."/>
            <person name="Hasebe M."/>
            <person name="Fang X."/>
        </authorList>
    </citation>
    <scope>NUCLEOTIDE SEQUENCE [LARGE SCALE GENOMIC DNA]</scope>
    <source>
        <strain evidence="8">cv. St1</strain>
    </source>
</reference>
<comment type="caution">
    <text evidence="7">The sequence shown here is derived from an EMBL/GenBank/DDBJ whole genome shotgun (WGS) entry which is preliminary data.</text>
</comment>
<dbReference type="PANTHER" id="PTHR33304:SF18">
    <property type="entry name" value="CHROMATIN REGULATOR PHD FAMILY-RELATED"/>
    <property type="match status" value="1"/>
</dbReference>
<dbReference type="EMBL" id="BDDD01000591">
    <property type="protein sequence ID" value="GAV67885.1"/>
    <property type="molecule type" value="Genomic_DNA"/>
</dbReference>
<sequence length="417" mass="47304">MCGDRGFWVALIYCYNCQVYAIHRYCLDVLPQTFDEYVIWFCDDCESKVANPSTLDKPSSLPVGKSLNDDIKTARVEKTKNRKKFVQKLNKNKKKKNDKKKNGITVSFSGIKLQRHQPSSSPQLVEVHDSENYVKDQNLGREKVSDSGSCTEEVESVEKMSSQVLIHESSNISEVQRHDSSSSIILYGVHCHENYEEQKLGRSIVGNSIAEVESVEFKNSQLALCVQAQPVMEPIWRGTLSICKRNFGGRMVAHLSTLACSKVSEVARLLPELLHSELLPRYEVWPKPFDRWGPTDYNIALYFFPDNERDEKVFDILTNDMIGRDLAMRAIVENAELLIFPSNVLPLMSWRFKTKFYLWGLFRGKQASHLADHAVPAEKDLTKALTWDTQSPISPLSNCGSYGSGSTMYSPICPTII</sequence>
<evidence type="ECO:0000256" key="2">
    <source>
        <dbReference type="ARBA" id="ARBA00022771"/>
    </source>
</evidence>
<name>A0A1Q3BIU8_CEPFO</name>
<dbReference type="GO" id="GO:0034244">
    <property type="term" value="P:negative regulation of transcription elongation by RNA polymerase II"/>
    <property type="evidence" value="ECO:0007669"/>
    <property type="project" value="InterPro"/>
</dbReference>
<dbReference type="PANTHER" id="PTHR33304">
    <property type="match status" value="1"/>
</dbReference>
<evidence type="ECO:0000256" key="5">
    <source>
        <dbReference type="ARBA" id="ARBA00023163"/>
    </source>
</evidence>
<keyword evidence="8" id="KW-1185">Reference proteome</keyword>
<dbReference type="InterPro" id="IPR056280">
    <property type="entry name" value="AIPP2-like_SPOC"/>
</dbReference>
<dbReference type="InterPro" id="IPR049914">
    <property type="entry name" value="PHD1-3/5-6"/>
</dbReference>
<dbReference type="AlphaFoldDB" id="A0A1Q3BIU8"/>
<gene>
    <name evidence="7" type="ORF">CFOL_v3_11389</name>
</gene>
<accession>A0A1Q3BIU8</accession>
<keyword evidence="3" id="KW-0862">Zinc</keyword>
<evidence type="ECO:0000313" key="7">
    <source>
        <dbReference type="EMBL" id="GAV67885.1"/>
    </source>
</evidence>
<dbReference type="OrthoDB" id="1932206at2759"/>
<evidence type="ECO:0000256" key="4">
    <source>
        <dbReference type="ARBA" id="ARBA00023015"/>
    </source>
</evidence>
<keyword evidence="2" id="KW-0863">Zinc-finger</keyword>
<protein>
    <recommendedName>
        <fullName evidence="6">AIPP2-like SPOC-like domain-containing protein</fullName>
    </recommendedName>
</protein>
<feature type="domain" description="AIPP2-like SPOC-like" evidence="6">
    <location>
        <begin position="236"/>
        <end position="362"/>
    </location>
</feature>
<keyword evidence="4" id="KW-0805">Transcription regulation</keyword>
<evidence type="ECO:0000256" key="3">
    <source>
        <dbReference type="ARBA" id="ARBA00022833"/>
    </source>
</evidence>
<dbReference type="GO" id="GO:0008270">
    <property type="term" value="F:zinc ion binding"/>
    <property type="evidence" value="ECO:0007669"/>
    <property type="project" value="UniProtKB-KW"/>
</dbReference>
<keyword evidence="5" id="KW-0804">Transcription</keyword>
<dbReference type="Pfam" id="PF23121">
    <property type="entry name" value="SPOC_AIPP2"/>
    <property type="match status" value="1"/>
</dbReference>
<dbReference type="STRING" id="3775.A0A1Q3BIU8"/>
<keyword evidence="1" id="KW-0479">Metal-binding</keyword>
<evidence type="ECO:0000259" key="6">
    <source>
        <dbReference type="Pfam" id="PF23121"/>
    </source>
</evidence>
<dbReference type="GO" id="GO:0140566">
    <property type="term" value="F:histone reader activity"/>
    <property type="evidence" value="ECO:0007669"/>
    <property type="project" value="InterPro"/>
</dbReference>
<dbReference type="InParanoid" id="A0A1Q3BIU8"/>